<evidence type="ECO:0000313" key="1">
    <source>
        <dbReference type="EMBL" id="CAA9563128.1"/>
    </source>
</evidence>
<dbReference type="EMBL" id="CADCWL010000088">
    <property type="protein sequence ID" value="CAA9563128.1"/>
    <property type="molecule type" value="Genomic_DNA"/>
</dbReference>
<dbReference type="AlphaFoldDB" id="A0A6J4V1Z1"/>
<reference evidence="1" key="1">
    <citation type="submission" date="2020-02" db="EMBL/GenBank/DDBJ databases">
        <authorList>
            <person name="Meier V. D."/>
        </authorList>
    </citation>
    <scope>NUCLEOTIDE SEQUENCE</scope>
    <source>
        <strain evidence="1">AVDCRST_MAG19</strain>
    </source>
</reference>
<name>A0A6J4V1Z1_9BACT</name>
<protein>
    <submittedName>
        <fullName evidence="1">Uncharacterized protein</fullName>
    </submittedName>
</protein>
<sequence length="64" mass="6324">MALAQFGDRLVVEGGVVADRGVGAAAGLDADDPVLGEGGLAEEELGVLPRVDVVGDDGQAEAFS</sequence>
<proteinExistence type="predicted"/>
<accession>A0A6J4V1Z1</accession>
<organism evidence="1">
    <name type="scientific">uncultured Thermomicrobiales bacterium</name>
    <dbReference type="NCBI Taxonomy" id="1645740"/>
    <lineage>
        <taxon>Bacteria</taxon>
        <taxon>Pseudomonadati</taxon>
        <taxon>Thermomicrobiota</taxon>
        <taxon>Thermomicrobia</taxon>
        <taxon>Thermomicrobiales</taxon>
        <taxon>environmental samples</taxon>
    </lineage>
</organism>
<gene>
    <name evidence="1" type="ORF">AVDCRST_MAG19-1991</name>
</gene>